<sequence>MRRSTGVFSIRPLQPLQPLYPMASSQPDLPPFEDQHGSPNHIGSMLRGQTSKFAYPGSDSAFSNTIFLSLYEEEEYFESVQSRGVKKGTDVTEVSTEALARPSVYFILRLFDSLRGYHKGYLDLSGRHPERYYILQSQWNGYLCSFLKLETADDEVTETSKQAESWRRFRHKWRLPESVNHSQLLKCTQTVLRDLKQHPMPRFQLIHLTDLPVEVLDNIINLASLDAAKVLSSTCGLLNEIAQRHLFRTWRIKLHVPSNVNPFNVEYSDIDMPLMAHHCRADLEANARFVLSTQCIRHRINKLVLTDEWWVNRRAHSNENNPFALAIDFYKSITRAFCSVLKGSANVSTLVLCNIELGPELIRRISDTPSLHTLDLHLSRVPRVVRQKLLIGASFVCPRIANLRIYMDSSFQETHSQWYALLICPNIRTLSVIRYGVGPFPSEDAGFWERCGLDSLERVLLDNIDASDLTGFMRWLMISPPSLLTHFKLHMDWAIPDVDVLAVLSSLRPAPLEILVLEGLAQAEFDAFQTIGRWFPELVALTLVRRHNRNQHQNKLALWPHPSWQYAKYLEGFKRLKHFCWNYLTEYWDATPRAMIAFENDFGGVTADGSDAATDPESYPNPSSILHAVESDTSMTTTHLLDAEPSDEAPYFLDSHWMALPFIAHCPTLESFSLMDRAVDMLCHISRGSECSQVVLTPKYCSHLVDSCWDVQQWNTVGSHWPSLPPFARTRDG</sequence>
<dbReference type="AlphaFoldDB" id="A0A8S0W179"/>
<dbReference type="OrthoDB" id="3258311at2759"/>
<dbReference type="EMBL" id="CACVBS010000053">
    <property type="protein sequence ID" value="CAA7266175.1"/>
    <property type="molecule type" value="Genomic_DNA"/>
</dbReference>
<dbReference type="Proteomes" id="UP000467700">
    <property type="component" value="Unassembled WGS sequence"/>
</dbReference>
<gene>
    <name evidence="1" type="ORF">AAE3_LOCUS8385</name>
</gene>
<name>A0A8S0W179_CYCAE</name>
<evidence type="ECO:0000313" key="2">
    <source>
        <dbReference type="Proteomes" id="UP000467700"/>
    </source>
</evidence>
<dbReference type="SUPFAM" id="SSF52047">
    <property type="entry name" value="RNI-like"/>
    <property type="match status" value="1"/>
</dbReference>
<evidence type="ECO:0008006" key="3">
    <source>
        <dbReference type="Google" id="ProtNLM"/>
    </source>
</evidence>
<organism evidence="1 2">
    <name type="scientific">Cyclocybe aegerita</name>
    <name type="common">Black poplar mushroom</name>
    <name type="synonym">Agrocybe aegerita</name>
    <dbReference type="NCBI Taxonomy" id="1973307"/>
    <lineage>
        <taxon>Eukaryota</taxon>
        <taxon>Fungi</taxon>
        <taxon>Dikarya</taxon>
        <taxon>Basidiomycota</taxon>
        <taxon>Agaricomycotina</taxon>
        <taxon>Agaricomycetes</taxon>
        <taxon>Agaricomycetidae</taxon>
        <taxon>Agaricales</taxon>
        <taxon>Agaricineae</taxon>
        <taxon>Bolbitiaceae</taxon>
        <taxon>Cyclocybe</taxon>
    </lineage>
</organism>
<proteinExistence type="predicted"/>
<keyword evidence="2" id="KW-1185">Reference proteome</keyword>
<accession>A0A8S0W179</accession>
<comment type="caution">
    <text evidence="1">The sequence shown here is derived from an EMBL/GenBank/DDBJ whole genome shotgun (WGS) entry which is preliminary data.</text>
</comment>
<evidence type="ECO:0000313" key="1">
    <source>
        <dbReference type="EMBL" id="CAA7266175.1"/>
    </source>
</evidence>
<reference evidence="1 2" key="1">
    <citation type="submission" date="2020-01" db="EMBL/GenBank/DDBJ databases">
        <authorList>
            <person name="Gupta K D."/>
        </authorList>
    </citation>
    <scope>NUCLEOTIDE SEQUENCE [LARGE SCALE GENOMIC DNA]</scope>
</reference>
<protein>
    <recommendedName>
        <fullName evidence="3">F-box domain-containing protein</fullName>
    </recommendedName>
</protein>